<evidence type="ECO:0000256" key="2">
    <source>
        <dbReference type="ARBA" id="ARBA00022448"/>
    </source>
</evidence>
<comment type="caution">
    <text evidence="9">The sequence shown here is derived from an EMBL/GenBank/DDBJ whole genome shotgun (WGS) entry which is preliminary data.</text>
</comment>
<dbReference type="PROSITE" id="PS50928">
    <property type="entry name" value="ABC_TM1"/>
    <property type="match status" value="1"/>
</dbReference>
<keyword evidence="4 7" id="KW-0812">Transmembrane</keyword>
<organism evidence="9 10">
    <name type="scientific">Candidatus Desulfolinea nitratireducens</name>
    <dbReference type="NCBI Taxonomy" id="2841698"/>
    <lineage>
        <taxon>Bacteria</taxon>
        <taxon>Bacillati</taxon>
        <taxon>Chloroflexota</taxon>
        <taxon>Anaerolineae</taxon>
        <taxon>Anaerolineales</taxon>
        <taxon>Anaerolineales incertae sedis</taxon>
        <taxon>Candidatus Desulfolinea</taxon>
    </lineage>
</organism>
<sequence length="291" mass="32247">MPKIQFSAAYWFILPAMLFFILLAIYPSAFVLFLSFFATGKGIAVSANHPSFANFLDVWKNVNFGKFMLQTFIYAGGATLLHALLGFIFALILNILPLNPVFTRTMRTVFLIPWAITPTVVAILFRILLSPQVGPISIYLKSIGSPIVFGPLGQPEWALLAVTLTNVWMFTPFYMLMILSAMQAIDPGIYEAAVVDGANGPQQIFFITIPMIKNTLLTLGMFDFVTTAGYFDLTWIMTQGGPVKSSEIISTWVYRTAFQSFEFGEASAIGMILFSISVIVSIIVLRAINKE</sequence>
<dbReference type="EMBL" id="JACNJN010000171">
    <property type="protein sequence ID" value="MBC8336551.1"/>
    <property type="molecule type" value="Genomic_DNA"/>
</dbReference>
<dbReference type="PANTHER" id="PTHR43005:SF1">
    <property type="entry name" value="SPERMIDINE_PUTRESCINE TRANSPORT SYSTEM PERMEASE PROTEIN"/>
    <property type="match status" value="1"/>
</dbReference>
<keyword evidence="3" id="KW-1003">Cell membrane</keyword>
<keyword evidence="5 7" id="KW-1133">Transmembrane helix</keyword>
<evidence type="ECO:0000256" key="3">
    <source>
        <dbReference type="ARBA" id="ARBA00022475"/>
    </source>
</evidence>
<dbReference type="Gene3D" id="1.10.3720.10">
    <property type="entry name" value="MetI-like"/>
    <property type="match status" value="1"/>
</dbReference>
<dbReference type="CDD" id="cd06261">
    <property type="entry name" value="TM_PBP2"/>
    <property type="match status" value="1"/>
</dbReference>
<gene>
    <name evidence="9" type="ORF">H8E29_14915</name>
</gene>
<dbReference type="InterPro" id="IPR000515">
    <property type="entry name" value="MetI-like"/>
</dbReference>
<evidence type="ECO:0000313" key="9">
    <source>
        <dbReference type="EMBL" id="MBC8336551.1"/>
    </source>
</evidence>
<evidence type="ECO:0000259" key="8">
    <source>
        <dbReference type="PROSITE" id="PS50928"/>
    </source>
</evidence>
<evidence type="ECO:0000256" key="6">
    <source>
        <dbReference type="ARBA" id="ARBA00023136"/>
    </source>
</evidence>
<comment type="similarity">
    <text evidence="7">Belongs to the binding-protein-dependent transport system permease family.</text>
</comment>
<protein>
    <submittedName>
        <fullName evidence="9">Sugar ABC transporter permease</fullName>
    </submittedName>
</protein>
<name>A0A8J6TFK3_9CHLR</name>
<feature type="transmembrane region" description="Helical" evidence="7">
    <location>
        <begin position="72"/>
        <end position="96"/>
    </location>
</feature>
<dbReference type="PANTHER" id="PTHR43005">
    <property type="entry name" value="BLR7065 PROTEIN"/>
    <property type="match status" value="1"/>
</dbReference>
<evidence type="ECO:0000256" key="4">
    <source>
        <dbReference type="ARBA" id="ARBA00022692"/>
    </source>
</evidence>
<dbReference type="Pfam" id="PF00528">
    <property type="entry name" value="BPD_transp_1"/>
    <property type="match status" value="1"/>
</dbReference>
<dbReference type="GO" id="GO:0005886">
    <property type="term" value="C:plasma membrane"/>
    <property type="evidence" value="ECO:0007669"/>
    <property type="project" value="UniProtKB-SubCell"/>
</dbReference>
<dbReference type="GO" id="GO:0055085">
    <property type="term" value="P:transmembrane transport"/>
    <property type="evidence" value="ECO:0007669"/>
    <property type="project" value="InterPro"/>
</dbReference>
<evidence type="ECO:0000313" key="10">
    <source>
        <dbReference type="Proteomes" id="UP000614469"/>
    </source>
</evidence>
<feature type="domain" description="ABC transmembrane type-1" evidence="8">
    <location>
        <begin position="68"/>
        <end position="284"/>
    </location>
</feature>
<feature type="transmembrane region" description="Helical" evidence="7">
    <location>
        <begin position="108"/>
        <end position="129"/>
    </location>
</feature>
<dbReference type="SUPFAM" id="SSF161098">
    <property type="entry name" value="MetI-like"/>
    <property type="match status" value="1"/>
</dbReference>
<proteinExistence type="inferred from homology"/>
<evidence type="ECO:0000256" key="1">
    <source>
        <dbReference type="ARBA" id="ARBA00004651"/>
    </source>
</evidence>
<feature type="transmembrane region" description="Helical" evidence="7">
    <location>
        <begin position="216"/>
        <end position="237"/>
    </location>
</feature>
<accession>A0A8J6TFK3</accession>
<evidence type="ECO:0000256" key="5">
    <source>
        <dbReference type="ARBA" id="ARBA00022989"/>
    </source>
</evidence>
<dbReference type="AlphaFoldDB" id="A0A8J6TFK3"/>
<comment type="subcellular location">
    <subcellularLocation>
        <location evidence="1 7">Cell membrane</location>
        <topology evidence="1 7">Multi-pass membrane protein</topology>
    </subcellularLocation>
</comment>
<dbReference type="InterPro" id="IPR035906">
    <property type="entry name" value="MetI-like_sf"/>
</dbReference>
<dbReference type="Proteomes" id="UP000614469">
    <property type="component" value="Unassembled WGS sequence"/>
</dbReference>
<keyword evidence="6 7" id="KW-0472">Membrane</keyword>
<reference evidence="9 10" key="1">
    <citation type="submission" date="2020-08" db="EMBL/GenBank/DDBJ databases">
        <title>Bridging the membrane lipid divide: bacteria of the FCB group superphylum have the potential to synthesize archaeal ether lipids.</title>
        <authorList>
            <person name="Villanueva L."/>
            <person name="Von Meijenfeldt F.A.B."/>
            <person name="Westbye A.B."/>
            <person name="Yadav S."/>
            <person name="Hopmans E.C."/>
            <person name="Dutilh B.E."/>
            <person name="Sinninghe Damste J.S."/>
        </authorList>
    </citation>
    <scope>NUCLEOTIDE SEQUENCE [LARGE SCALE GENOMIC DNA]</scope>
    <source>
        <strain evidence="9">NIOZ-UU36</strain>
    </source>
</reference>
<keyword evidence="2 7" id="KW-0813">Transport</keyword>
<feature type="transmembrane region" description="Helical" evidence="7">
    <location>
        <begin position="157"/>
        <end position="179"/>
    </location>
</feature>
<feature type="transmembrane region" description="Helical" evidence="7">
    <location>
        <begin position="268"/>
        <end position="288"/>
    </location>
</feature>
<feature type="transmembrane region" description="Helical" evidence="7">
    <location>
        <begin position="12"/>
        <end position="38"/>
    </location>
</feature>
<evidence type="ECO:0000256" key="7">
    <source>
        <dbReference type="RuleBase" id="RU363032"/>
    </source>
</evidence>